<dbReference type="SUPFAM" id="SSF56371">
    <property type="entry name" value="Ribosome inactivating proteins (RIP)"/>
    <property type="match status" value="1"/>
</dbReference>
<dbReference type="Gene3D" id="3.40.420.10">
    <property type="entry name" value="Ricin (A subunit), domain 1"/>
    <property type="match status" value="1"/>
</dbReference>
<dbReference type="InterPro" id="IPR013083">
    <property type="entry name" value="Znf_RING/FYVE/PHD"/>
</dbReference>
<comment type="caution">
    <text evidence="8">The sequence shown here is derived from an EMBL/GenBank/DDBJ whole genome shotgun (WGS) entry which is preliminary data.</text>
</comment>
<comment type="similarity">
    <text evidence="4">Belongs to the ribosome-inactivating protein family.</text>
</comment>
<protein>
    <recommendedName>
        <fullName evidence="7">RING-CH-type domain-containing protein</fullName>
    </recommendedName>
</protein>
<comment type="catalytic activity">
    <reaction evidence="4">
        <text>Endohydrolysis of the N-glycosidic bond at one specific adenosine on the 28S rRNA.</text>
        <dbReference type="EC" id="3.2.2.22"/>
    </reaction>
</comment>
<dbReference type="Pfam" id="PF12906">
    <property type="entry name" value="RINGv"/>
    <property type="match status" value="3"/>
</dbReference>
<name>A0A9Q0JKB1_9ROSI</name>
<evidence type="ECO:0000256" key="2">
    <source>
        <dbReference type="ARBA" id="ARBA00022771"/>
    </source>
</evidence>
<gene>
    <name evidence="8" type="ORF">Tsubulata_038677</name>
</gene>
<dbReference type="SUPFAM" id="SSF57850">
    <property type="entry name" value="RING/U-box"/>
    <property type="match status" value="3"/>
</dbReference>
<dbReference type="GO" id="GO:0030598">
    <property type="term" value="F:rRNA N-glycosylase activity"/>
    <property type="evidence" value="ECO:0007669"/>
    <property type="project" value="UniProtKB-EC"/>
</dbReference>
<dbReference type="EMBL" id="JAKUCV010001860">
    <property type="protein sequence ID" value="KAJ4844799.1"/>
    <property type="molecule type" value="Genomic_DNA"/>
</dbReference>
<keyword evidence="2" id="KW-0863">Zinc-finger</keyword>
<dbReference type="PROSITE" id="PS51292">
    <property type="entry name" value="ZF_RING_CH"/>
    <property type="match status" value="2"/>
</dbReference>
<keyword evidence="4" id="KW-0652">Protein synthesis inhibitor</keyword>
<evidence type="ECO:0000256" key="1">
    <source>
        <dbReference type="ARBA" id="ARBA00022723"/>
    </source>
</evidence>
<reference evidence="8" key="2">
    <citation type="journal article" date="2023" name="Plants (Basel)">
        <title>Annotation of the Turnera subulata (Passifloraceae) Draft Genome Reveals the S-Locus Evolved after the Divergence of Turneroideae from Passifloroideae in a Stepwise Manner.</title>
        <authorList>
            <person name="Henning P.M."/>
            <person name="Roalson E.H."/>
            <person name="Mir W."/>
            <person name="McCubbin A.G."/>
            <person name="Shore J.S."/>
        </authorList>
    </citation>
    <scope>NUCLEOTIDE SEQUENCE</scope>
    <source>
        <strain evidence="8">F60SS</strain>
    </source>
</reference>
<dbReference type="SMART" id="SM00744">
    <property type="entry name" value="RINGv"/>
    <property type="match status" value="3"/>
</dbReference>
<evidence type="ECO:0000313" key="8">
    <source>
        <dbReference type="EMBL" id="KAJ4844799.1"/>
    </source>
</evidence>
<feature type="compositionally biased region" description="Basic and acidic residues" evidence="5">
    <location>
        <begin position="298"/>
        <end position="315"/>
    </location>
</feature>
<organism evidence="8 9">
    <name type="scientific">Turnera subulata</name>
    <dbReference type="NCBI Taxonomy" id="218843"/>
    <lineage>
        <taxon>Eukaryota</taxon>
        <taxon>Viridiplantae</taxon>
        <taxon>Streptophyta</taxon>
        <taxon>Embryophyta</taxon>
        <taxon>Tracheophyta</taxon>
        <taxon>Spermatophyta</taxon>
        <taxon>Magnoliopsida</taxon>
        <taxon>eudicotyledons</taxon>
        <taxon>Gunneridae</taxon>
        <taxon>Pentapetalae</taxon>
        <taxon>rosids</taxon>
        <taxon>fabids</taxon>
        <taxon>Malpighiales</taxon>
        <taxon>Passifloraceae</taxon>
        <taxon>Turnera</taxon>
    </lineage>
</organism>
<evidence type="ECO:0000256" key="3">
    <source>
        <dbReference type="ARBA" id="ARBA00022833"/>
    </source>
</evidence>
<evidence type="ECO:0000256" key="6">
    <source>
        <dbReference type="SAM" id="Phobius"/>
    </source>
</evidence>
<dbReference type="AlphaFoldDB" id="A0A9Q0JKB1"/>
<feature type="region of interest" description="Disordered" evidence="5">
    <location>
        <begin position="298"/>
        <end position="375"/>
    </location>
</feature>
<dbReference type="Gene3D" id="3.30.40.10">
    <property type="entry name" value="Zinc/RING finger domain, C3HC4 (zinc finger)"/>
    <property type="match status" value="3"/>
</dbReference>
<dbReference type="InterPro" id="IPR036041">
    <property type="entry name" value="Ribosome-inact_prot_sf"/>
</dbReference>
<proteinExistence type="inferred from homology"/>
<dbReference type="Proteomes" id="UP001141552">
    <property type="component" value="Unassembled WGS sequence"/>
</dbReference>
<keyword evidence="6" id="KW-0472">Membrane</keyword>
<dbReference type="GO" id="GO:0017148">
    <property type="term" value="P:negative regulation of translation"/>
    <property type="evidence" value="ECO:0007669"/>
    <property type="project" value="UniProtKB-KW"/>
</dbReference>
<sequence length="811" mass="90908">MSEPRVSHLFDTGQWNEPKDFLDLVRKHMPVLLTCSNPKVFLVYPDDDENSKVSRYILPKAMRPKEVVRLVVVGREGKHITFFITKDDLYLAGFKTHAGVYYLFNTNLNVGQTPDDVVEEIPFKENYTEMFSAWSGASEKRFGLLLGKEALIQVIDDLNGVLNKETMARCLLVVTIMICEGVRFSPIGCWCSFMDAFFPRWMNDLIDMWSKLSERLQAYSELQTTADRSLFDFNPPDQAGNRKKLSDISDNYEAPEGWTCWDSPGVVDENAFYDRSIPPSEINTAAKVLYTMAVLKHRDSSDPTKTEPSPKDESHSSGGPSGGDRSKSKKGPKGGQDDKRGRWSGSTSTTSPSGSTSGQSTKSGSGRRRRSCDGEAVHKAAGNIGDELMISPSLCKGTQQFVHRSCLDHWRSVKARFAFSHCTTCKAPSHLQVALPGDKSWRTVKFRLSVTRDVVFAFLVVQTVIAAMGGSAYLMDKDGSFSNSFSDGWDLLSKPPIPFYYCIGDELMISPCMCKGTEQFVHLSCLDQWRSVKAMALLGDKSWQTMKFRLFVTRDAVFAFLAVQTVIAAMGGSAYLMDKDGSFSNSFSDGWDLCSKHPIPFYYCIGNELMISPCMCKGTQQFVHRSCLDHWRSVKARRICFPSLYNLQSPISSSSGITWRQVLANNEIQTFCNKGCCVCVFGCANFEFEIELSLGIILLHWKVIAAMGGSAYLMDKDGSFSNSFSDGWDLLSKPPIPFYYCIGNLHILQLWMGNFGLLSLFGGGLLCLDCGFFLHLCHSWHSLWFPWCHHGHSEDLAHYHILTKGELTKEY</sequence>
<evidence type="ECO:0000259" key="7">
    <source>
        <dbReference type="PROSITE" id="PS51292"/>
    </source>
</evidence>
<accession>A0A9Q0JKB1</accession>
<feature type="transmembrane region" description="Helical" evidence="6">
    <location>
        <begin position="454"/>
        <end position="475"/>
    </location>
</feature>
<keyword evidence="6" id="KW-0812">Transmembrane</keyword>
<dbReference type="GO" id="GO:0006952">
    <property type="term" value="P:defense response"/>
    <property type="evidence" value="ECO:0007669"/>
    <property type="project" value="UniProtKB-KW"/>
</dbReference>
<keyword evidence="1" id="KW-0479">Metal-binding</keyword>
<dbReference type="CDD" id="cd16495">
    <property type="entry name" value="RING_CH-C4HC3_MARCH"/>
    <property type="match status" value="2"/>
</dbReference>
<keyword evidence="4" id="KW-0378">Hydrolase</keyword>
<evidence type="ECO:0000256" key="4">
    <source>
        <dbReference type="RuleBase" id="RU004915"/>
    </source>
</evidence>
<reference evidence="8" key="1">
    <citation type="submission" date="2022-02" db="EMBL/GenBank/DDBJ databases">
        <authorList>
            <person name="Henning P.M."/>
            <person name="McCubbin A.G."/>
            <person name="Shore J.S."/>
        </authorList>
    </citation>
    <scope>NUCLEOTIDE SEQUENCE</scope>
    <source>
        <strain evidence="8">F60SS</strain>
        <tissue evidence="8">Leaves</tissue>
    </source>
</reference>
<feature type="transmembrane region" description="Helical" evidence="6">
    <location>
        <begin position="556"/>
        <end position="577"/>
    </location>
</feature>
<evidence type="ECO:0000256" key="5">
    <source>
        <dbReference type="SAM" id="MobiDB-lite"/>
    </source>
</evidence>
<dbReference type="InterPro" id="IPR011016">
    <property type="entry name" value="Znf_RING-CH"/>
</dbReference>
<keyword evidence="9" id="KW-1185">Reference proteome</keyword>
<feature type="domain" description="RING-CH-type" evidence="7">
    <location>
        <begin position="593"/>
        <end position="650"/>
    </location>
</feature>
<feature type="compositionally biased region" description="Low complexity" evidence="5">
    <location>
        <begin position="343"/>
        <end position="364"/>
    </location>
</feature>
<dbReference type="GO" id="GO:0008270">
    <property type="term" value="F:zinc ion binding"/>
    <property type="evidence" value="ECO:0007669"/>
    <property type="project" value="UniProtKB-KW"/>
</dbReference>
<keyword evidence="3" id="KW-0862">Zinc</keyword>
<feature type="domain" description="RING-CH-type" evidence="7">
    <location>
        <begin position="361"/>
        <end position="432"/>
    </location>
</feature>
<keyword evidence="4" id="KW-0800">Toxin</keyword>
<keyword evidence="4" id="KW-0611">Plant defense</keyword>
<dbReference type="PANTHER" id="PTHR46347">
    <property type="entry name" value="RING/FYVE/PHD ZINC FINGER SUPERFAMILY PROTEIN"/>
    <property type="match status" value="1"/>
</dbReference>
<evidence type="ECO:0000313" key="9">
    <source>
        <dbReference type="Proteomes" id="UP001141552"/>
    </source>
</evidence>
<dbReference type="InterPro" id="IPR016138">
    <property type="entry name" value="Ribosome_inactivat_prot_sub1"/>
</dbReference>
<dbReference type="OrthoDB" id="264354at2759"/>
<dbReference type="InterPro" id="IPR001574">
    <property type="entry name" value="Ribosome_inactivat_prot"/>
</dbReference>
<dbReference type="PANTHER" id="PTHR46347:SF4">
    <property type="entry name" value="RING_FYVE_PHD ZINC FINGER SUPERFAMILY PROTEIN"/>
    <property type="match status" value="1"/>
</dbReference>
<keyword evidence="6" id="KW-1133">Transmembrane helix</keyword>
<dbReference type="GO" id="GO:0090729">
    <property type="term" value="F:toxin activity"/>
    <property type="evidence" value="ECO:0007669"/>
    <property type="project" value="UniProtKB-KW"/>
</dbReference>
<dbReference type="Pfam" id="PF00161">
    <property type="entry name" value="RIP"/>
    <property type="match status" value="1"/>
</dbReference>